<feature type="transmembrane region" description="Helical" evidence="1">
    <location>
        <begin position="35"/>
        <end position="52"/>
    </location>
</feature>
<keyword evidence="1" id="KW-0812">Transmembrane</keyword>
<reference evidence="2 3" key="1">
    <citation type="submission" date="2016-08" db="EMBL/GenBank/DDBJ databases">
        <authorList>
            <person name="Seilhamer J.J."/>
        </authorList>
    </citation>
    <scope>NUCLEOTIDE SEQUENCE [LARGE SCALE GENOMIC DNA]</scope>
    <source>
        <strain evidence="2 3">SDA_GO95</strain>
    </source>
</reference>
<dbReference type="Proteomes" id="UP000195696">
    <property type="component" value="Unassembled WGS sequence"/>
</dbReference>
<protein>
    <submittedName>
        <fullName evidence="2">Uncharacterized protein</fullName>
    </submittedName>
</protein>
<dbReference type="AlphaFoldDB" id="A0A1G4EUM8"/>
<organism evidence="2 3">
    <name type="scientific">Bacillus mycoides</name>
    <dbReference type="NCBI Taxonomy" id="1405"/>
    <lineage>
        <taxon>Bacteria</taxon>
        <taxon>Bacillati</taxon>
        <taxon>Bacillota</taxon>
        <taxon>Bacilli</taxon>
        <taxon>Bacillales</taxon>
        <taxon>Bacillaceae</taxon>
        <taxon>Bacillus</taxon>
        <taxon>Bacillus cereus group</taxon>
    </lineage>
</organism>
<name>A0A1G4EUM8_BACMY</name>
<keyword evidence="1" id="KW-0472">Membrane</keyword>
<dbReference type="EMBL" id="FMAK01000048">
    <property type="protein sequence ID" value="SCB69729.1"/>
    <property type="molecule type" value="Genomic_DNA"/>
</dbReference>
<feature type="transmembrane region" description="Helical" evidence="1">
    <location>
        <begin position="6"/>
        <end position="23"/>
    </location>
</feature>
<dbReference type="RefSeq" id="WP_088099479.1">
    <property type="nucleotide sequence ID" value="NZ_FMAK01000048.1"/>
</dbReference>
<evidence type="ECO:0000313" key="2">
    <source>
        <dbReference type="EMBL" id="SCB69729.1"/>
    </source>
</evidence>
<proteinExistence type="predicted"/>
<keyword evidence="1" id="KW-1133">Transmembrane helix</keyword>
<evidence type="ECO:0000256" key="1">
    <source>
        <dbReference type="SAM" id="Phobius"/>
    </source>
</evidence>
<evidence type="ECO:0000313" key="3">
    <source>
        <dbReference type="Proteomes" id="UP000195696"/>
    </source>
</evidence>
<sequence>MRWWINVLITGGLLVFGGYIGSLFNDGKIISPPNLCWSAIVVFFAILTQFYINKTDKLEDEVKTYRDEMSAMMLTKRADGSKSFDITFDPQNFTGAFLKDSNYVCHIIINSPIKLDIAPDLVISTLTPWTIILGGNTISPVEHAGEYKYFIKNNYIKNITQKKYYVYEVNCLFTSSGEHKFTIAAETSEWNSKIQNSLEVH</sequence>
<gene>
    <name evidence="2" type="ORF">BWGO95_03894</name>
</gene>
<accession>A0A1G4EUM8</accession>